<feature type="compositionally biased region" description="Low complexity" evidence="1">
    <location>
        <begin position="74"/>
        <end position="92"/>
    </location>
</feature>
<feature type="region of interest" description="Disordered" evidence="1">
    <location>
        <begin position="1"/>
        <end position="105"/>
    </location>
</feature>
<feature type="compositionally biased region" description="Basic residues" evidence="1">
    <location>
        <begin position="1"/>
        <end position="13"/>
    </location>
</feature>
<feature type="compositionally biased region" description="Acidic residues" evidence="1">
    <location>
        <begin position="20"/>
        <end position="36"/>
    </location>
</feature>
<dbReference type="EMBL" id="JANIIK010000112">
    <property type="protein sequence ID" value="KAJ3593423.1"/>
    <property type="molecule type" value="Genomic_DNA"/>
</dbReference>
<evidence type="ECO:0000313" key="3">
    <source>
        <dbReference type="Proteomes" id="UP001148018"/>
    </source>
</evidence>
<proteinExistence type="predicted"/>
<dbReference type="AlphaFoldDB" id="A0A9Q0DS46"/>
<organism evidence="2 3">
    <name type="scientific">Muraenolepis orangiensis</name>
    <name type="common">Patagonian moray cod</name>
    <dbReference type="NCBI Taxonomy" id="630683"/>
    <lineage>
        <taxon>Eukaryota</taxon>
        <taxon>Metazoa</taxon>
        <taxon>Chordata</taxon>
        <taxon>Craniata</taxon>
        <taxon>Vertebrata</taxon>
        <taxon>Euteleostomi</taxon>
        <taxon>Actinopterygii</taxon>
        <taxon>Neopterygii</taxon>
        <taxon>Teleostei</taxon>
        <taxon>Neoteleostei</taxon>
        <taxon>Acanthomorphata</taxon>
        <taxon>Zeiogadaria</taxon>
        <taxon>Gadariae</taxon>
        <taxon>Gadiformes</taxon>
        <taxon>Muraenolepidoidei</taxon>
        <taxon>Muraenolepididae</taxon>
        <taxon>Muraenolepis</taxon>
    </lineage>
</organism>
<accession>A0A9Q0DS46</accession>
<sequence length="105" mass="11521">MRRSRVSMSRPRRSGQTGASEEEEDHDGACIDEEGSEALKSGDQGKPIQLNLHQSRREGSGARWQRPLMFSLTGSRSASSSPRAPSGSSRGALGRRHKVNLDTWD</sequence>
<reference evidence="2" key="1">
    <citation type="submission" date="2022-07" db="EMBL/GenBank/DDBJ databases">
        <title>Chromosome-level genome of Muraenolepis orangiensis.</title>
        <authorList>
            <person name="Kim J."/>
        </authorList>
    </citation>
    <scope>NUCLEOTIDE SEQUENCE</scope>
    <source>
        <strain evidence="2">KU_S4_2022</strain>
        <tissue evidence="2">Muscle</tissue>
    </source>
</reference>
<dbReference type="Proteomes" id="UP001148018">
    <property type="component" value="Unassembled WGS sequence"/>
</dbReference>
<gene>
    <name evidence="2" type="ORF">NHX12_005758</name>
</gene>
<name>A0A9Q0DS46_9TELE</name>
<comment type="caution">
    <text evidence="2">The sequence shown here is derived from an EMBL/GenBank/DDBJ whole genome shotgun (WGS) entry which is preliminary data.</text>
</comment>
<evidence type="ECO:0000313" key="2">
    <source>
        <dbReference type="EMBL" id="KAJ3593423.1"/>
    </source>
</evidence>
<keyword evidence="3" id="KW-1185">Reference proteome</keyword>
<protein>
    <submittedName>
        <fullName evidence="2">Uncharacterized protein</fullName>
    </submittedName>
</protein>
<evidence type="ECO:0000256" key="1">
    <source>
        <dbReference type="SAM" id="MobiDB-lite"/>
    </source>
</evidence>